<organism evidence="6 7">
    <name type="scientific">Vibrio hippocampi</name>
    <dbReference type="NCBI Taxonomy" id="654686"/>
    <lineage>
        <taxon>Bacteria</taxon>
        <taxon>Pseudomonadati</taxon>
        <taxon>Pseudomonadota</taxon>
        <taxon>Gammaproteobacteria</taxon>
        <taxon>Vibrionales</taxon>
        <taxon>Vibrionaceae</taxon>
        <taxon>Vibrio</taxon>
    </lineage>
</organism>
<evidence type="ECO:0000256" key="3">
    <source>
        <dbReference type="ARBA" id="ARBA00023235"/>
    </source>
</evidence>
<dbReference type="Pfam" id="PF01263">
    <property type="entry name" value="Aldose_epim"/>
    <property type="match status" value="1"/>
</dbReference>
<evidence type="ECO:0000256" key="2">
    <source>
        <dbReference type="ARBA" id="ARBA00006206"/>
    </source>
</evidence>
<name>A0ABM8ZKS4_9VIBR</name>
<evidence type="ECO:0000256" key="5">
    <source>
        <dbReference type="PIRNR" id="PIRNR005096"/>
    </source>
</evidence>
<dbReference type="InterPro" id="IPR014718">
    <property type="entry name" value="GH-type_carb-bd"/>
</dbReference>
<keyword evidence="3 5" id="KW-0413">Isomerase</keyword>
<keyword evidence="7" id="KW-1185">Reference proteome</keyword>
<evidence type="ECO:0000313" key="7">
    <source>
        <dbReference type="Proteomes" id="UP000838160"/>
    </source>
</evidence>
<comment type="similarity">
    <text evidence="2 5">Belongs to the aldose epimerase family.</text>
</comment>
<evidence type="ECO:0000256" key="1">
    <source>
        <dbReference type="ARBA" id="ARBA00005028"/>
    </source>
</evidence>
<comment type="pathway">
    <text evidence="1 5">Carbohydrate metabolism; hexose metabolism.</text>
</comment>
<dbReference type="Proteomes" id="UP000838160">
    <property type="component" value="Unassembled WGS sequence"/>
</dbReference>
<dbReference type="EC" id="5.1.3.3" evidence="5"/>
<gene>
    <name evidence="6" type="primary">galM_1</name>
    <name evidence="6" type="ORF">VHP8226_02860</name>
</gene>
<dbReference type="InterPro" id="IPR015443">
    <property type="entry name" value="Aldose_1-epimerase"/>
</dbReference>
<dbReference type="InterPro" id="IPR008183">
    <property type="entry name" value="Aldose_1/G6P_1-epimerase"/>
</dbReference>
<accession>A0ABM8ZKS4</accession>
<dbReference type="Gene3D" id="2.70.98.10">
    <property type="match status" value="1"/>
</dbReference>
<dbReference type="PANTHER" id="PTHR10091">
    <property type="entry name" value="ALDOSE-1-EPIMERASE"/>
    <property type="match status" value="1"/>
</dbReference>
<reference evidence="6" key="1">
    <citation type="submission" date="2021-12" db="EMBL/GenBank/DDBJ databases">
        <authorList>
            <person name="Rodrigo-Torres L."/>
            <person name="Arahal R. D."/>
            <person name="Lucena T."/>
        </authorList>
    </citation>
    <scope>NUCLEOTIDE SEQUENCE</scope>
    <source>
        <strain evidence="6">CECT 8226</strain>
    </source>
</reference>
<comment type="caution">
    <text evidence="6">The sequence shown here is derived from an EMBL/GenBank/DDBJ whole genome shotgun (WGS) entry which is preliminary data.</text>
</comment>
<dbReference type="PIRSF" id="PIRSF005096">
    <property type="entry name" value="GALM"/>
    <property type="match status" value="1"/>
</dbReference>
<dbReference type="NCBIfam" id="NF008277">
    <property type="entry name" value="PRK11055.1"/>
    <property type="match status" value="1"/>
</dbReference>
<protein>
    <recommendedName>
        <fullName evidence="5">Aldose 1-epimerase</fullName>
        <ecNumber evidence="5">5.1.3.3</ecNumber>
    </recommendedName>
</protein>
<dbReference type="InterPro" id="IPR011013">
    <property type="entry name" value="Gal_mutarotase_sf_dom"/>
</dbReference>
<keyword evidence="4 5" id="KW-0119">Carbohydrate metabolism</keyword>
<dbReference type="CDD" id="cd09019">
    <property type="entry name" value="galactose_mutarotase_like"/>
    <property type="match status" value="1"/>
</dbReference>
<comment type="catalytic activity">
    <reaction evidence="5">
        <text>alpha-D-glucose = beta-D-glucose</text>
        <dbReference type="Rhea" id="RHEA:10264"/>
        <dbReference type="ChEBI" id="CHEBI:15903"/>
        <dbReference type="ChEBI" id="CHEBI:17925"/>
        <dbReference type="EC" id="5.1.3.3"/>
    </reaction>
</comment>
<dbReference type="PANTHER" id="PTHR10091:SF0">
    <property type="entry name" value="GALACTOSE MUTAROTASE"/>
    <property type="match status" value="1"/>
</dbReference>
<dbReference type="SUPFAM" id="SSF74650">
    <property type="entry name" value="Galactose mutarotase-like"/>
    <property type="match status" value="1"/>
</dbReference>
<proteinExistence type="inferred from homology"/>
<dbReference type="EMBL" id="CAKLCM010000003">
    <property type="protein sequence ID" value="CAH0528833.1"/>
    <property type="molecule type" value="Genomic_DNA"/>
</dbReference>
<evidence type="ECO:0000256" key="4">
    <source>
        <dbReference type="ARBA" id="ARBA00023277"/>
    </source>
</evidence>
<evidence type="ECO:0000313" key="6">
    <source>
        <dbReference type="EMBL" id="CAH0528833.1"/>
    </source>
</evidence>
<dbReference type="InterPro" id="IPR047215">
    <property type="entry name" value="Galactose_mutarotase-like"/>
</dbReference>
<dbReference type="GO" id="GO:0004034">
    <property type="term" value="F:aldose 1-epimerase activity"/>
    <property type="evidence" value="ECO:0007669"/>
    <property type="project" value="UniProtKB-EC"/>
</dbReference>
<dbReference type="RefSeq" id="WP_237485733.1">
    <property type="nucleotide sequence ID" value="NZ_CAKLCM010000003.1"/>
</dbReference>
<sequence>MPNKEYRNIKPWGNYKLISLSNNQGTTVEISDLGATVVNFYVNDSNGIKTNIVLGYENPSDYIRGKSYLGCVVGPWANRIARGKFLLDGHIIQLETNEGTNHLHGGKANIGAKCWEVIHTSSDSVKLSCSTLEGEAGYPCDIDFHVEYQLSNSNELSITYSALPYGRTPINMTQHTYFNLDDSDTIEGHSIKIDSEHYLHVDANAIPNQINSVQSTPFDLRRPTLIREKIDSDNQQLLAAGGFDHCWALDGNIISRAASVASNKSGLRLDVYTDQIGIQFYSGNFLNGEKGRLGRTYKERAGLCLETQCYPNQVNMKYSEACIFSDSNKYQHKVIYKVTAD</sequence>